<evidence type="ECO:0000256" key="10">
    <source>
        <dbReference type="ARBA" id="ARBA00023285"/>
    </source>
</evidence>
<organism evidence="18 19">
    <name type="scientific">Sporomusa termitida</name>
    <dbReference type="NCBI Taxonomy" id="2377"/>
    <lineage>
        <taxon>Bacteria</taxon>
        <taxon>Bacillati</taxon>
        <taxon>Bacillota</taxon>
        <taxon>Negativicutes</taxon>
        <taxon>Selenomonadales</taxon>
        <taxon>Sporomusaceae</taxon>
        <taxon>Sporomusa</taxon>
    </lineage>
</organism>
<dbReference type="InterPro" id="IPR050862">
    <property type="entry name" value="RdRp_reductase_class-2"/>
</dbReference>
<dbReference type="CDD" id="cd02888">
    <property type="entry name" value="RNR_II_dimer"/>
    <property type="match status" value="1"/>
</dbReference>
<dbReference type="RefSeq" id="WP_144348681.1">
    <property type="nucleotide sequence ID" value="NZ_CP036259.1"/>
</dbReference>
<keyword evidence="3 14" id="KW-0846">Cobalamin</keyword>
<protein>
    <recommendedName>
        <fullName evidence="14">Vitamin B12-dependent ribonucleotide reductase</fullName>
        <ecNumber evidence="14">1.17.4.1</ecNumber>
    </recommendedName>
</protein>
<evidence type="ECO:0000256" key="1">
    <source>
        <dbReference type="ARBA" id="ARBA00001922"/>
    </source>
</evidence>
<evidence type="ECO:0000313" key="19">
    <source>
        <dbReference type="Proteomes" id="UP000320776"/>
    </source>
</evidence>
<dbReference type="PANTHER" id="PTHR43371">
    <property type="entry name" value="VITAMIN B12-DEPENDENT RIBONUCLEOTIDE REDUCTASE"/>
    <property type="match status" value="1"/>
</dbReference>
<dbReference type="GO" id="GO:0005524">
    <property type="term" value="F:ATP binding"/>
    <property type="evidence" value="ECO:0007669"/>
    <property type="project" value="UniProtKB-KW"/>
</dbReference>
<comment type="function">
    <text evidence="11">Provides the precursors necessary for DNA synthesis. Catalyzes the biosynthesis of deoxyribonucleotides from the corresponding ribonucleotides.</text>
</comment>
<dbReference type="InterPro" id="IPR013509">
    <property type="entry name" value="RNR_lsu_N"/>
</dbReference>
<feature type="domain" description="Ribonucleotide reductase large subunit C-terminal" evidence="16">
    <location>
        <begin position="409"/>
        <end position="555"/>
    </location>
</feature>
<dbReference type="SUPFAM" id="SSF48168">
    <property type="entry name" value="R1 subunit of ribonucleotide reductase, N-terminal domain"/>
    <property type="match status" value="1"/>
</dbReference>
<dbReference type="InterPro" id="IPR013344">
    <property type="entry name" value="RNR_NrdJ/NrdZ"/>
</dbReference>
<dbReference type="GO" id="GO:0031419">
    <property type="term" value="F:cobalamin binding"/>
    <property type="evidence" value="ECO:0007669"/>
    <property type="project" value="UniProtKB-KW"/>
</dbReference>
<evidence type="ECO:0000256" key="2">
    <source>
        <dbReference type="ARBA" id="ARBA00007405"/>
    </source>
</evidence>
<evidence type="ECO:0000259" key="17">
    <source>
        <dbReference type="Pfam" id="PF12637"/>
    </source>
</evidence>
<dbReference type="InterPro" id="IPR008926">
    <property type="entry name" value="RNR_R1-su_N"/>
</dbReference>
<comment type="similarity">
    <text evidence="2 14">Belongs to the ribonucleoside diphosphate reductase class-2 family.</text>
</comment>
<evidence type="ECO:0000256" key="13">
    <source>
        <dbReference type="ARBA" id="ARBA00047754"/>
    </source>
</evidence>
<dbReference type="OrthoDB" id="9762933at2"/>
<evidence type="ECO:0000256" key="11">
    <source>
        <dbReference type="ARBA" id="ARBA00024942"/>
    </source>
</evidence>
<evidence type="ECO:0000256" key="4">
    <source>
        <dbReference type="ARBA" id="ARBA00022634"/>
    </source>
</evidence>
<accession>A0A517DNN8</accession>
<evidence type="ECO:0000256" key="6">
    <source>
        <dbReference type="ARBA" id="ARBA00022840"/>
    </source>
</evidence>
<dbReference type="GO" id="GO:0009263">
    <property type="term" value="P:deoxyribonucleotide biosynthetic process"/>
    <property type="evidence" value="ECO:0007669"/>
    <property type="project" value="UniProtKB-KW"/>
</dbReference>
<dbReference type="KEGG" id="sted:SPTER_02300"/>
<keyword evidence="5 14" id="KW-0547">Nucleotide-binding</keyword>
<feature type="domain" description="Ribonucleotide reductase large subunit C-terminal" evidence="16">
    <location>
        <begin position="86"/>
        <end position="402"/>
    </location>
</feature>
<dbReference type="CDD" id="cd20336">
    <property type="entry name" value="Rcat_RBR"/>
    <property type="match status" value="1"/>
</dbReference>
<dbReference type="GO" id="GO:0071897">
    <property type="term" value="P:DNA biosynthetic process"/>
    <property type="evidence" value="ECO:0007669"/>
    <property type="project" value="UniProtKB-KW"/>
</dbReference>
<evidence type="ECO:0000313" key="18">
    <source>
        <dbReference type="EMBL" id="QDR78979.1"/>
    </source>
</evidence>
<keyword evidence="7 14" id="KW-0560">Oxidoreductase</keyword>
<proteinExistence type="inferred from homology"/>
<reference evidence="18 19" key="1">
    <citation type="submission" date="2019-02" db="EMBL/GenBank/DDBJ databases">
        <title>Closed genome of Sporomusa termitida DSM 4440.</title>
        <authorList>
            <person name="Poehlein A."/>
            <person name="Daniel R."/>
        </authorList>
    </citation>
    <scope>NUCLEOTIDE SEQUENCE [LARGE SCALE GENOMIC DNA]</scope>
    <source>
        <strain evidence="18 19">DSM 4440</strain>
    </source>
</reference>
<evidence type="ECO:0000259" key="16">
    <source>
        <dbReference type="Pfam" id="PF02867"/>
    </source>
</evidence>
<name>A0A517DNN8_9FIRM</name>
<feature type="domain" description="Ribonucleotide reductase large subunit N-terminal" evidence="15">
    <location>
        <begin position="3"/>
        <end position="83"/>
    </location>
</feature>
<dbReference type="Pfam" id="PF00317">
    <property type="entry name" value="Ribonuc_red_lgN"/>
    <property type="match status" value="1"/>
</dbReference>
<dbReference type="UniPathway" id="UPA00326"/>
<dbReference type="EC" id="1.17.4.1" evidence="14"/>
<keyword evidence="10 14" id="KW-0170">Cobalt</keyword>
<comment type="cofactor">
    <cofactor evidence="1 14">
        <name>adenosylcob(III)alamin</name>
        <dbReference type="ChEBI" id="CHEBI:18408"/>
    </cofactor>
</comment>
<dbReference type="Gene3D" id="3.20.70.20">
    <property type="match status" value="1"/>
</dbReference>
<evidence type="ECO:0000256" key="12">
    <source>
        <dbReference type="ARBA" id="ARBA00025437"/>
    </source>
</evidence>
<keyword evidence="4 14" id="KW-0237">DNA synthesis</keyword>
<dbReference type="InterPro" id="IPR024434">
    <property type="entry name" value="TSCPD_dom"/>
</dbReference>
<evidence type="ECO:0000256" key="14">
    <source>
        <dbReference type="RuleBase" id="RU364064"/>
    </source>
</evidence>
<dbReference type="SUPFAM" id="SSF51998">
    <property type="entry name" value="PFL-like glycyl radical enzymes"/>
    <property type="match status" value="1"/>
</dbReference>
<dbReference type="Pfam" id="PF12637">
    <property type="entry name" value="TSCPD"/>
    <property type="match status" value="1"/>
</dbReference>
<dbReference type="Proteomes" id="UP000320776">
    <property type="component" value="Chromosome"/>
</dbReference>
<evidence type="ECO:0000256" key="8">
    <source>
        <dbReference type="ARBA" id="ARBA00023116"/>
    </source>
</evidence>
<comment type="catalytic activity">
    <reaction evidence="13 14">
        <text>a 2'-deoxyribonucleoside 5'-diphosphate + [thioredoxin]-disulfide + H2O = a ribonucleoside 5'-diphosphate + [thioredoxin]-dithiol</text>
        <dbReference type="Rhea" id="RHEA:23252"/>
        <dbReference type="Rhea" id="RHEA-COMP:10698"/>
        <dbReference type="Rhea" id="RHEA-COMP:10700"/>
        <dbReference type="ChEBI" id="CHEBI:15377"/>
        <dbReference type="ChEBI" id="CHEBI:29950"/>
        <dbReference type="ChEBI" id="CHEBI:50058"/>
        <dbReference type="ChEBI" id="CHEBI:57930"/>
        <dbReference type="ChEBI" id="CHEBI:73316"/>
        <dbReference type="EC" id="1.17.4.1"/>
    </reaction>
</comment>
<evidence type="ECO:0000259" key="15">
    <source>
        <dbReference type="Pfam" id="PF00317"/>
    </source>
</evidence>
<sequence>MILSDNAIKVLEKRYFAKDENGQLLEDSAGMFRRVAKAVAAADAPYVSALALQTIEDEFYEMMSGLEFLPNSPTLMNAGRPLGQLSACFVLPIEDSMENIFETLKNAAMIHKSGGGTGFSFSRLRPKGSAVNSTGGVASGPVSFMKVFNAATEAVKQGGTRRGANMGLLRVDHPDIMDFITAKQDNADITNFNLSVGITETFMKAVAANADYDLIDPHSQTITGSLNARAVFAAIVDMAWRNGEPGIIFLDRLNQDNVTPELGDFESTNPCGEQPLLPYESCNLGSINVSLLVTDQGNGPVLDFERLVTVVKKAVHFLDNVIDVNKYPLPEIEQITKSTRKIGLGIMGWADLLFRLNIPYNSQPALDLAEQLIGVIREQAREASAELAERKGVFPQFEKSTHCQHGIRVRNATTTTIAPTGTLSILAGVSSGIEPLFALAYIRNVMDNDELMETNPFFKQAALTGGFYSEPLMRTIAARGTIKGLAALPASVQAVFVTAHDISPEWHVKMQAAFQKHTDNAVSKTVNLSSKATREDVSDIFTLAYETGCKGVTIYRDGSRDLQVLNIGKVNGKEPPAPAETVTEPKQGFFAPRARPDITTGFTEKVKIGCGTIFITVNYDQHGICEVFTNTGRAGGCPSQSEATARLVSIALRSGMDANSIIDQLKGIRCHSTIRQNDLQVLSCPDAIGKVIEKVMKLQNGDQAEGNVTLRAGENGCPECGKLVEHEGGCVICRHCGFSKCN</sequence>
<dbReference type="NCBIfam" id="TIGR02504">
    <property type="entry name" value="NrdJ_Z"/>
    <property type="match status" value="1"/>
</dbReference>
<dbReference type="EMBL" id="CP036259">
    <property type="protein sequence ID" value="QDR78979.1"/>
    <property type="molecule type" value="Genomic_DNA"/>
</dbReference>
<dbReference type="Pfam" id="PF02867">
    <property type="entry name" value="Ribonuc_red_lgC"/>
    <property type="match status" value="2"/>
</dbReference>
<evidence type="ECO:0000256" key="3">
    <source>
        <dbReference type="ARBA" id="ARBA00022628"/>
    </source>
</evidence>
<keyword evidence="6" id="KW-0067">ATP-binding</keyword>
<keyword evidence="8" id="KW-0215">Deoxyribonucleotide synthesis</keyword>
<dbReference type="PRINTS" id="PR01183">
    <property type="entry name" value="RIBORDTASEM1"/>
</dbReference>
<dbReference type="GO" id="GO:0004748">
    <property type="term" value="F:ribonucleoside-diphosphate reductase activity, thioredoxin disulfide as acceptor"/>
    <property type="evidence" value="ECO:0007669"/>
    <property type="project" value="UniProtKB-EC"/>
</dbReference>
<feature type="domain" description="TSCPD" evidence="17">
    <location>
        <begin position="593"/>
        <end position="695"/>
    </location>
</feature>
<evidence type="ECO:0000256" key="5">
    <source>
        <dbReference type="ARBA" id="ARBA00022741"/>
    </source>
</evidence>
<dbReference type="NCBIfam" id="NF006417">
    <property type="entry name" value="PRK08665.1"/>
    <property type="match status" value="1"/>
</dbReference>
<evidence type="ECO:0000256" key="7">
    <source>
        <dbReference type="ARBA" id="ARBA00023002"/>
    </source>
</evidence>
<gene>
    <name evidence="18" type="ORF">SPTER_02300</name>
</gene>
<keyword evidence="19" id="KW-1185">Reference proteome</keyword>
<dbReference type="PANTHER" id="PTHR43371:SF1">
    <property type="entry name" value="RIBONUCLEOSIDE-DIPHOSPHATE REDUCTASE"/>
    <property type="match status" value="1"/>
</dbReference>
<dbReference type="AlphaFoldDB" id="A0A517DNN8"/>
<keyword evidence="9" id="KW-1015">Disulfide bond</keyword>
<evidence type="ECO:0000256" key="9">
    <source>
        <dbReference type="ARBA" id="ARBA00023157"/>
    </source>
</evidence>
<comment type="function">
    <text evidence="12 14">Catalyzes the reduction of ribonucleotides to deoxyribonucleotides. May function to provide a pool of deoxyribonucleotide precursors for DNA repair during oxygen limitation and/or for immediate growth after restoration of oxygen.</text>
</comment>
<dbReference type="InterPro" id="IPR000788">
    <property type="entry name" value="RNR_lg_C"/>
</dbReference>
<dbReference type="FunFam" id="3.20.70.20:FF:000018">
    <property type="entry name" value="Vitamin B12-dependent ribonucleotide reductase"/>
    <property type="match status" value="1"/>
</dbReference>